<reference evidence="3 4" key="1">
    <citation type="submission" date="2016-09" db="EMBL/GenBank/DDBJ databases">
        <title>Pseudoalteromonas amylolytica sp. nov., isolated from the surface seawater.</title>
        <authorList>
            <person name="Wu Y.-H."/>
            <person name="Cheng H."/>
            <person name="Jin X.-B."/>
            <person name="Wang C.-S."/>
            <person name="Xu X.-W."/>
        </authorList>
    </citation>
    <scope>NUCLEOTIDE SEQUENCE [LARGE SCALE GENOMIC DNA]</scope>
    <source>
        <strain evidence="3 4">JW1</strain>
    </source>
</reference>
<dbReference type="GO" id="GO:0004175">
    <property type="term" value="F:endopeptidase activity"/>
    <property type="evidence" value="ECO:0007669"/>
    <property type="project" value="UniProtKB-ARBA"/>
</dbReference>
<comment type="caution">
    <text evidence="3">The sequence shown here is derived from an EMBL/GenBank/DDBJ whole genome shotgun (WGS) entry which is preliminary data.</text>
</comment>
<accession>A0A1S1MXW3</accession>
<keyword evidence="4" id="KW-1185">Reference proteome</keyword>
<sequence length="238" mass="26456">MIRQTDHYFGFIGTLLGGALILFFFILVQDSVSSHYVDAAKLAAGNKTSDAWVVSVATFASFLVCSTLIFALVRFGTKDFLQYLAIKASSMPDLVKWLGVTALFLLVSHSIMYTMGKPFADDYAVSLYTSADALWLLLIAVIVIAPLFEELFFRGYLFHGFSRSFLRPAGAVIVTSLLWGMVHPQYELYLIAIIFCQGIMLCLARMHTNSILTCVLMHALINITVVGKTIYYVEFVAV</sequence>
<feature type="transmembrane region" description="Helical" evidence="1">
    <location>
        <begin position="165"/>
        <end position="182"/>
    </location>
</feature>
<gene>
    <name evidence="3" type="ORF">BET10_03690</name>
</gene>
<keyword evidence="1" id="KW-0812">Transmembrane</keyword>
<dbReference type="AlphaFoldDB" id="A0A1S1MXW3"/>
<feature type="transmembrane region" description="Helical" evidence="1">
    <location>
        <begin position="94"/>
        <end position="113"/>
    </location>
</feature>
<feature type="domain" description="CAAX prenyl protease 2/Lysostaphin resistance protein A-like" evidence="2">
    <location>
        <begin position="134"/>
        <end position="223"/>
    </location>
</feature>
<name>A0A1S1MXW3_9GAMM</name>
<keyword evidence="1" id="KW-1133">Transmembrane helix</keyword>
<keyword evidence="1" id="KW-0472">Membrane</keyword>
<dbReference type="PANTHER" id="PTHR36435:SF1">
    <property type="entry name" value="CAAX AMINO TERMINAL PROTEASE FAMILY PROTEIN"/>
    <property type="match status" value="1"/>
</dbReference>
<dbReference type="InterPro" id="IPR003675">
    <property type="entry name" value="Rce1/LyrA-like_dom"/>
</dbReference>
<dbReference type="Proteomes" id="UP000179786">
    <property type="component" value="Unassembled WGS sequence"/>
</dbReference>
<feature type="transmembrane region" description="Helical" evidence="1">
    <location>
        <begin position="7"/>
        <end position="28"/>
    </location>
</feature>
<feature type="transmembrane region" description="Helical" evidence="1">
    <location>
        <begin position="51"/>
        <end position="73"/>
    </location>
</feature>
<organism evidence="3 4">
    <name type="scientific">Pseudoalteromonas amylolytica</name>
    <dbReference type="NCBI Taxonomy" id="1859457"/>
    <lineage>
        <taxon>Bacteria</taxon>
        <taxon>Pseudomonadati</taxon>
        <taxon>Pseudomonadota</taxon>
        <taxon>Gammaproteobacteria</taxon>
        <taxon>Alteromonadales</taxon>
        <taxon>Pseudoalteromonadaceae</taxon>
        <taxon>Pseudoalteromonas</taxon>
    </lineage>
</organism>
<dbReference type="GO" id="GO:0080120">
    <property type="term" value="P:CAAX-box protein maturation"/>
    <property type="evidence" value="ECO:0007669"/>
    <property type="project" value="UniProtKB-ARBA"/>
</dbReference>
<dbReference type="Pfam" id="PF02517">
    <property type="entry name" value="Rce1-like"/>
    <property type="match status" value="1"/>
</dbReference>
<proteinExistence type="predicted"/>
<dbReference type="InterPro" id="IPR052710">
    <property type="entry name" value="CAAX_protease"/>
</dbReference>
<dbReference type="PANTHER" id="PTHR36435">
    <property type="entry name" value="SLR1288 PROTEIN"/>
    <property type="match status" value="1"/>
</dbReference>
<dbReference type="RefSeq" id="WP_070983132.1">
    <property type="nucleotide sequence ID" value="NZ_MKJU01000006.1"/>
</dbReference>
<evidence type="ECO:0000259" key="2">
    <source>
        <dbReference type="Pfam" id="PF02517"/>
    </source>
</evidence>
<feature type="transmembrane region" description="Helical" evidence="1">
    <location>
        <begin position="211"/>
        <end position="233"/>
    </location>
</feature>
<dbReference type="STRING" id="1859457.BET10_03690"/>
<feature type="transmembrane region" description="Helical" evidence="1">
    <location>
        <begin position="133"/>
        <end position="153"/>
    </location>
</feature>
<dbReference type="EMBL" id="MKJU01000006">
    <property type="protein sequence ID" value="OHU92572.1"/>
    <property type="molecule type" value="Genomic_DNA"/>
</dbReference>
<evidence type="ECO:0000256" key="1">
    <source>
        <dbReference type="SAM" id="Phobius"/>
    </source>
</evidence>
<protein>
    <recommendedName>
        <fullName evidence="2">CAAX prenyl protease 2/Lysostaphin resistance protein A-like domain-containing protein</fullName>
    </recommendedName>
</protein>
<evidence type="ECO:0000313" key="3">
    <source>
        <dbReference type="EMBL" id="OHU92572.1"/>
    </source>
</evidence>
<feature type="transmembrane region" description="Helical" evidence="1">
    <location>
        <begin position="188"/>
        <end position="204"/>
    </location>
</feature>
<evidence type="ECO:0000313" key="4">
    <source>
        <dbReference type="Proteomes" id="UP000179786"/>
    </source>
</evidence>